<keyword evidence="1" id="KW-0812">Transmembrane</keyword>
<keyword evidence="3" id="KW-1185">Reference proteome</keyword>
<evidence type="ECO:0000313" key="2">
    <source>
        <dbReference type="EMBL" id="ROT36953.1"/>
    </source>
</evidence>
<sequence>MTSPQRGEASNPACLTCLTCLTLLLRGRIDIGQLGTKVRTVQREEKLRNGRPRKPNAFFQQTLSLSLSLSLFFSFLFLFFLCFLFFFLSPAAIRHASFTPPFFLSGPPLRLDFFYANKTTMQVALVRYHSRSTTAGMESLLFCWCHVSLGIQPSAAWSALTVRYKYVVQTSERLHE</sequence>
<name>A0A3N2PR13_SODAK</name>
<accession>A0A3N2PR13</accession>
<keyword evidence="1" id="KW-1133">Transmembrane helix</keyword>
<organism evidence="2 3">
    <name type="scientific">Sodiomyces alkalinus (strain CBS 110278 / VKM F-3762 / F11)</name>
    <name type="common">Alkaliphilic filamentous fungus</name>
    <dbReference type="NCBI Taxonomy" id="1314773"/>
    <lineage>
        <taxon>Eukaryota</taxon>
        <taxon>Fungi</taxon>
        <taxon>Dikarya</taxon>
        <taxon>Ascomycota</taxon>
        <taxon>Pezizomycotina</taxon>
        <taxon>Sordariomycetes</taxon>
        <taxon>Hypocreomycetidae</taxon>
        <taxon>Glomerellales</taxon>
        <taxon>Plectosphaerellaceae</taxon>
        <taxon>Sodiomyces</taxon>
    </lineage>
</organism>
<protein>
    <submittedName>
        <fullName evidence="2">Uncharacterized protein</fullName>
    </submittedName>
</protein>
<dbReference type="EMBL" id="ML119058">
    <property type="protein sequence ID" value="ROT36953.1"/>
    <property type="molecule type" value="Genomic_DNA"/>
</dbReference>
<keyword evidence="1" id="KW-0472">Membrane</keyword>
<evidence type="ECO:0000256" key="1">
    <source>
        <dbReference type="SAM" id="Phobius"/>
    </source>
</evidence>
<evidence type="ECO:0000313" key="3">
    <source>
        <dbReference type="Proteomes" id="UP000272025"/>
    </source>
</evidence>
<gene>
    <name evidence="2" type="ORF">SODALDRAFT_211647</name>
</gene>
<dbReference type="RefSeq" id="XP_028464759.1">
    <property type="nucleotide sequence ID" value="XM_028607279.1"/>
</dbReference>
<dbReference type="Proteomes" id="UP000272025">
    <property type="component" value="Unassembled WGS sequence"/>
</dbReference>
<feature type="transmembrane region" description="Helical" evidence="1">
    <location>
        <begin position="67"/>
        <end position="88"/>
    </location>
</feature>
<dbReference type="AlphaFoldDB" id="A0A3N2PR13"/>
<reference evidence="2 3" key="1">
    <citation type="journal article" date="2018" name="Mol. Ecol.">
        <title>The obligate alkalophilic soda-lake fungus Sodiomyces alkalinus has shifted to a protein diet.</title>
        <authorList>
            <person name="Grum-Grzhimaylo A.A."/>
            <person name="Falkoski D.L."/>
            <person name="van den Heuvel J."/>
            <person name="Valero-Jimenez C.A."/>
            <person name="Min B."/>
            <person name="Choi I.G."/>
            <person name="Lipzen A."/>
            <person name="Daum C.G."/>
            <person name="Aanen D.K."/>
            <person name="Tsang A."/>
            <person name="Henrissat B."/>
            <person name="Bilanenko E.N."/>
            <person name="de Vries R.P."/>
            <person name="van Kan J.A.L."/>
            <person name="Grigoriev I.V."/>
            <person name="Debets A.J.M."/>
        </authorList>
    </citation>
    <scope>NUCLEOTIDE SEQUENCE [LARGE SCALE GENOMIC DNA]</scope>
    <source>
        <strain evidence="2 3">F11</strain>
    </source>
</reference>
<dbReference type="GeneID" id="39575757"/>
<proteinExistence type="predicted"/>